<evidence type="ECO:0000256" key="1">
    <source>
        <dbReference type="SAM" id="MobiDB-lite"/>
    </source>
</evidence>
<proteinExistence type="predicted"/>
<protein>
    <submittedName>
        <fullName evidence="2">Uncharacterized protein</fullName>
    </submittedName>
</protein>
<keyword evidence="3" id="KW-1185">Reference proteome</keyword>
<gene>
    <name evidence="2" type="ORF">P153DRAFT_383213</name>
</gene>
<evidence type="ECO:0000313" key="3">
    <source>
        <dbReference type="Proteomes" id="UP000799771"/>
    </source>
</evidence>
<feature type="region of interest" description="Disordered" evidence="1">
    <location>
        <begin position="198"/>
        <end position="260"/>
    </location>
</feature>
<sequence>MSYQKMEVDAHAAIKTTQGTLQEAVLVVSLVRTLTSSFGSAVDLYRKLKRRGHDEEDDTKDHYRTQSRRRRDSALDHAWDRHHHPNLKVGSRKDHYGDSDEKDLTTSSFYIQAEYDRGYRELGEKFARGDLMTQVQLQSQIIQLEQTLLSIYSDLMLSTYILPSHTHLARLVQTTRSARVAAIQALKMQYQRIHVHVQPEKPEVHRPMPGAFPLPTHAPRPHEPSTNTGNRKPKRKARSRSSDSSGSAQTLIPRSKPKPHPHANKLFCVYARDLQGDLQLPLVDNYKTGGNNKCPFCHAHASIRPGKAWEVVMNDRKKHDKHGRGALRKFMVGTRFVIKCHREWGGFACVLCAQFKEADTVCRGVEALVEHLWREHTGEELAKEEDIAEVD</sequence>
<feature type="region of interest" description="Disordered" evidence="1">
    <location>
        <begin position="51"/>
        <end position="101"/>
    </location>
</feature>
<evidence type="ECO:0000313" key="2">
    <source>
        <dbReference type="EMBL" id="KAF2132325.1"/>
    </source>
</evidence>
<dbReference type="EMBL" id="ML977501">
    <property type="protein sequence ID" value="KAF2132325.1"/>
    <property type="molecule type" value="Genomic_DNA"/>
</dbReference>
<organism evidence="2 3">
    <name type="scientific">Dothidotthia symphoricarpi CBS 119687</name>
    <dbReference type="NCBI Taxonomy" id="1392245"/>
    <lineage>
        <taxon>Eukaryota</taxon>
        <taxon>Fungi</taxon>
        <taxon>Dikarya</taxon>
        <taxon>Ascomycota</taxon>
        <taxon>Pezizomycotina</taxon>
        <taxon>Dothideomycetes</taxon>
        <taxon>Pleosporomycetidae</taxon>
        <taxon>Pleosporales</taxon>
        <taxon>Dothidotthiaceae</taxon>
        <taxon>Dothidotthia</taxon>
    </lineage>
</organism>
<dbReference type="OrthoDB" id="5309037at2759"/>
<name>A0A6A6AML0_9PLEO</name>
<dbReference type="PANTHER" id="PTHR42354">
    <property type="entry name" value="C2H2-TYPE DOMAIN-CONTAINING PROTEIN"/>
    <property type="match status" value="1"/>
</dbReference>
<dbReference type="AlphaFoldDB" id="A0A6A6AML0"/>
<dbReference type="Proteomes" id="UP000799771">
    <property type="component" value="Unassembled WGS sequence"/>
</dbReference>
<accession>A0A6A6AML0</accession>
<dbReference type="RefSeq" id="XP_033526712.1">
    <property type="nucleotide sequence ID" value="XM_033670211.1"/>
</dbReference>
<dbReference type="GeneID" id="54410643"/>
<dbReference type="PANTHER" id="PTHR42354:SF1">
    <property type="entry name" value="C2H2-TYPE DOMAIN-CONTAINING PROTEIN"/>
    <property type="match status" value="1"/>
</dbReference>
<reference evidence="2" key="1">
    <citation type="journal article" date="2020" name="Stud. Mycol.">
        <title>101 Dothideomycetes genomes: a test case for predicting lifestyles and emergence of pathogens.</title>
        <authorList>
            <person name="Haridas S."/>
            <person name="Albert R."/>
            <person name="Binder M."/>
            <person name="Bloem J."/>
            <person name="Labutti K."/>
            <person name="Salamov A."/>
            <person name="Andreopoulos B."/>
            <person name="Baker S."/>
            <person name="Barry K."/>
            <person name="Bills G."/>
            <person name="Bluhm B."/>
            <person name="Cannon C."/>
            <person name="Castanera R."/>
            <person name="Culley D."/>
            <person name="Daum C."/>
            <person name="Ezra D."/>
            <person name="Gonzalez J."/>
            <person name="Henrissat B."/>
            <person name="Kuo A."/>
            <person name="Liang C."/>
            <person name="Lipzen A."/>
            <person name="Lutzoni F."/>
            <person name="Magnuson J."/>
            <person name="Mondo S."/>
            <person name="Nolan M."/>
            <person name="Ohm R."/>
            <person name="Pangilinan J."/>
            <person name="Park H.-J."/>
            <person name="Ramirez L."/>
            <person name="Alfaro M."/>
            <person name="Sun H."/>
            <person name="Tritt A."/>
            <person name="Yoshinaga Y."/>
            <person name="Zwiers L.-H."/>
            <person name="Turgeon B."/>
            <person name="Goodwin S."/>
            <person name="Spatafora J."/>
            <person name="Crous P."/>
            <person name="Grigoriev I."/>
        </authorList>
    </citation>
    <scope>NUCLEOTIDE SEQUENCE</scope>
    <source>
        <strain evidence="2">CBS 119687</strain>
    </source>
</reference>
<feature type="compositionally biased region" description="Basic and acidic residues" evidence="1">
    <location>
        <begin position="91"/>
        <end position="101"/>
    </location>
</feature>